<evidence type="ECO:0000313" key="4">
    <source>
        <dbReference type="EMBL" id="HIU63754.1"/>
    </source>
</evidence>
<feature type="region of interest" description="Disordered" evidence="3">
    <location>
        <begin position="67"/>
        <end position="95"/>
    </location>
</feature>
<organism evidence="4 5">
    <name type="scientific">Candidatus Avacidaminococcus intestinavium</name>
    <dbReference type="NCBI Taxonomy" id="2840684"/>
    <lineage>
        <taxon>Bacteria</taxon>
        <taxon>Bacillati</taxon>
        <taxon>Bacillota</taxon>
        <taxon>Negativicutes</taxon>
        <taxon>Acidaminococcales</taxon>
        <taxon>Acidaminococcaceae</taxon>
        <taxon>Acidaminococcaceae incertae sedis</taxon>
        <taxon>Candidatus Avacidaminococcus</taxon>
    </lineage>
</organism>
<dbReference type="InterPro" id="IPR005632">
    <property type="entry name" value="Chaperone_Skp"/>
</dbReference>
<comment type="similarity">
    <text evidence="1">Belongs to the Skp family.</text>
</comment>
<dbReference type="SMART" id="SM00935">
    <property type="entry name" value="OmpH"/>
    <property type="match status" value="1"/>
</dbReference>
<dbReference type="PANTHER" id="PTHR35089:SF1">
    <property type="entry name" value="CHAPERONE PROTEIN SKP"/>
    <property type="match status" value="1"/>
</dbReference>
<dbReference type="GO" id="GO:0050821">
    <property type="term" value="P:protein stabilization"/>
    <property type="evidence" value="ECO:0007669"/>
    <property type="project" value="TreeGrafter"/>
</dbReference>
<evidence type="ECO:0000256" key="1">
    <source>
        <dbReference type="ARBA" id="ARBA00009091"/>
    </source>
</evidence>
<sequence length="159" mass="17421">MRKLADKKTVKMISLVVAAVFVLGVFGMAFTQSGFTNVASAAASESAVGVVNYQLLVAQSPDMQAYRTQMQQEQETAKSDFESKSASMNDTEKQNYAKQLDERLANKQRELLEPIYKKIDQAIERIAKKKGLSVVVDRGFVVYGGVDITSEVGTSLTAK</sequence>
<keyword evidence="2" id="KW-0732">Signal</keyword>
<dbReference type="SUPFAM" id="SSF111384">
    <property type="entry name" value="OmpH-like"/>
    <property type="match status" value="1"/>
</dbReference>
<dbReference type="InterPro" id="IPR024930">
    <property type="entry name" value="Skp_dom_sf"/>
</dbReference>
<comment type="caution">
    <text evidence="4">The sequence shown here is derived from an EMBL/GenBank/DDBJ whole genome shotgun (WGS) entry which is preliminary data.</text>
</comment>
<dbReference type="Pfam" id="PF03938">
    <property type="entry name" value="OmpH"/>
    <property type="match status" value="1"/>
</dbReference>
<dbReference type="PANTHER" id="PTHR35089">
    <property type="entry name" value="CHAPERONE PROTEIN SKP"/>
    <property type="match status" value="1"/>
</dbReference>
<dbReference type="EMBL" id="DVNI01000026">
    <property type="protein sequence ID" value="HIU63754.1"/>
    <property type="molecule type" value="Genomic_DNA"/>
</dbReference>
<name>A0A9D1SKF6_9FIRM</name>
<dbReference type="Proteomes" id="UP000824099">
    <property type="component" value="Unassembled WGS sequence"/>
</dbReference>
<protein>
    <submittedName>
        <fullName evidence="4">OmpH family outer membrane protein</fullName>
    </submittedName>
</protein>
<dbReference type="Gene3D" id="3.30.910.20">
    <property type="entry name" value="Skp domain"/>
    <property type="match status" value="1"/>
</dbReference>
<reference evidence="4" key="2">
    <citation type="journal article" date="2021" name="PeerJ">
        <title>Extensive microbial diversity within the chicken gut microbiome revealed by metagenomics and culture.</title>
        <authorList>
            <person name="Gilroy R."/>
            <person name="Ravi A."/>
            <person name="Getino M."/>
            <person name="Pursley I."/>
            <person name="Horton D.L."/>
            <person name="Alikhan N.F."/>
            <person name="Baker D."/>
            <person name="Gharbi K."/>
            <person name="Hall N."/>
            <person name="Watson M."/>
            <person name="Adriaenssens E.M."/>
            <person name="Foster-Nyarko E."/>
            <person name="Jarju S."/>
            <person name="Secka A."/>
            <person name="Antonio M."/>
            <person name="Oren A."/>
            <person name="Chaudhuri R.R."/>
            <person name="La Ragione R."/>
            <person name="Hildebrand F."/>
            <person name="Pallen M.J."/>
        </authorList>
    </citation>
    <scope>NUCLEOTIDE SEQUENCE</scope>
    <source>
        <strain evidence="4">CHK160-1198</strain>
    </source>
</reference>
<gene>
    <name evidence="4" type="ORF">IAB06_01760</name>
</gene>
<evidence type="ECO:0000256" key="2">
    <source>
        <dbReference type="ARBA" id="ARBA00022729"/>
    </source>
</evidence>
<dbReference type="GO" id="GO:0051082">
    <property type="term" value="F:unfolded protein binding"/>
    <property type="evidence" value="ECO:0007669"/>
    <property type="project" value="InterPro"/>
</dbReference>
<evidence type="ECO:0000256" key="3">
    <source>
        <dbReference type="SAM" id="MobiDB-lite"/>
    </source>
</evidence>
<dbReference type="AlphaFoldDB" id="A0A9D1SKF6"/>
<evidence type="ECO:0000313" key="5">
    <source>
        <dbReference type="Proteomes" id="UP000824099"/>
    </source>
</evidence>
<proteinExistence type="inferred from homology"/>
<dbReference type="GO" id="GO:0005829">
    <property type="term" value="C:cytosol"/>
    <property type="evidence" value="ECO:0007669"/>
    <property type="project" value="TreeGrafter"/>
</dbReference>
<reference evidence="4" key="1">
    <citation type="submission" date="2020-10" db="EMBL/GenBank/DDBJ databases">
        <authorList>
            <person name="Gilroy R."/>
        </authorList>
    </citation>
    <scope>NUCLEOTIDE SEQUENCE</scope>
    <source>
        <strain evidence="4">CHK160-1198</strain>
    </source>
</reference>
<accession>A0A9D1SKF6</accession>